<dbReference type="AlphaFoldDB" id="A0A6J6GJB8"/>
<reference evidence="2" key="1">
    <citation type="submission" date="2020-05" db="EMBL/GenBank/DDBJ databases">
        <authorList>
            <person name="Chiriac C."/>
            <person name="Salcher M."/>
            <person name="Ghai R."/>
            <person name="Kavagutti S V."/>
        </authorList>
    </citation>
    <scope>NUCLEOTIDE SEQUENCE</scope>
</reference>
<protein>
    <submittedName>
        <fullName evidence="2">Unannotated protein</fullName>
    </submittedName>
</protein>
<feature type="compositionally biased region" description="Polar residues" evidence="1">
    <location>
        <begin position="29"/>
        <end position="40"/>
    </location>
</feature>
<organism evidence="2">
    <name type="scientific">freshwater metagenome</name>
    <dbReference type="NCBI Taxonomy" id="449393"/>
    <lineage>
        <taxon>unclassified sequences</taxon>
        <taxon>metagenomes</taxon>
        <taxon>ecological metagenomes</taxon>
    </lineage>
</organism>
<dbReference type="EMBL" id="CAEZTS010000281">
    <property type="protein sequence ID" value="CAB4599005.1"/>
    <property type="molecule type" value="Genomic_DNA"/>
</dbReference>
<evidence type="ECO:0000256" key="1">
    <source>
        <dbReference type="SAM" id="MobiDB-lite"/>
    </source>
</evidence>
<accession>A0A6J6GJB8</accession>
<name>A0A6J6GJB8_9ZZZZ</name>
<proteinExistence type="predicted"/>
<gene>
    <name evidence="2" type="ORF">UFOPK1722_02085</name>
</gene>
<sequence length="57" mass="6034">MSGIDNRPGKYCAGGNGFAGAEYGDDTGEPTNHPKTSTIRSAPPNEYRVTPRVAFCT</sequence>
<evidence type="ECO:0000313" key="2">
    <source>
        <dbReference type="EMBL" id="CAB4599005.1"/>
    </source>
</evidence>
<feature type="region of interest" description="Disordered" evidence="1">
    <location>
        <begin position="1"/>
        <end position="57"/>
    </location>
</feature>